<dbReference type="Proteomes" id="UP000008983">
    <property type="component" value="Unassembled WGS sequence"/>
</dbReference>
<gene>
    <name evidence="1" type="ORF">IMG5_189590</name>
</gene>
<protein>
    <submittedName>
        <fullName evidence="1">Uncharacterized protein</fullName>
    </submittedName>
</protein>
<accession>G0R438</accession>
<organism evidence="1 2">
    <name type="scientific">Ichthyophthirius multifiliis</name>
    <name type="common">White spot disease agent</name>
    <name type="synonym">Ich</name>
    <dbReference type="NCBI Taxonomy" id="5932"/>
    <lineage>
        <taxon>Eukaryota</taxon>
        <taxon>Sar</taxon>
        <taxon>Alveolata</taxon>
        <taxon>Ciliophora</taxon>
        <taxon>Intramacronucleata</taxon>
        <taxon>Oligohymenophorea</taxon>
        <taxon>Hymenostomatida</taxon>
        <taxon>Ophryoglenina</taxon>
        <taxon>Ichthyophthirius</taxon>
    </lineage>
</organism>
<sequence length="242" mass="29577">MSFQMKINQIKRFQNSFQFLQSHIQNKLQILMIQSFQILKYQKKFLRFFFKKMNFKIIQKKYLIILYQLYTNFDKQILIKMSKQKVQINILKNKKVSNTKTKDQKQVMLQKQETLKKKILYFHICNKKIQKNKPPIYSQNISYTKNTQENLIQRNPKNWKIQQVGTQIKQQQKASNYKSKKTNNKTRRNLFFKVKINKQKTYINKIWKSQKIQLIQLQIISQKTRKIFLYKSVLYAKQSNQT</sequence>
<dbReference type="InParanoid" id="G0R438"/>
<dbReference type="RefSeq" id="XP_004025210.1">
    <property type="nucleotide sequence ID" value="XM_004025161.1"/>
</dbReference>
<name>G0R438_ICHMU</name>
<reference evidence="1 2" key="1">
    <citation type="submission" date="2011-07" db="EMBL/GenBank/DDBJ databases">
        <authorList>
            <person name="Coyne R."/>
            <person name="Brami D."/>
            <person name="Johnson J."/>
            <person name="Hostetler J."/>
            <person name="Hannick L."/>
            <person name="Clark T."/>
            <person name="Cassidy-Hanley D."/>
            <person name="Inman J."/>
        </authorList>
    </citation>
    <scope>NUCLEOTIDE SEQUENCE [LARGE SCALE GENOMIC DNA]</scope>
    <source>
        <strain evidence="1 2">G5</strain>
    </source>
</reference>
<dbReference type="AlphaFoldDB" id="G0R438"/>
<evidence type="ECO:0000313" key="1">
    <source>
        <dbReference type="EMBL" id="EGR27758.1"/>
    </source>
</evidence>
<proteinExistence type="predicted"/>
<dbReference type="GeneID" id="14903830"/>
<evidence type="ECO:0000313" key="2">
    <source>
        <dbReference type="Proteomes" id="UP000008983"/>
    </source>
</evidence>
<keyword evidence="2" id="KW-1185">Reference proteome</keyword>
<dbReference type="EMBL" id="GL984325">
    <property type="protein sequence ID" value="EGR27758.1"/>
    <property type="molecule type" value="Genomic_DNA"/>
</dbReference>